<dbReference type="EMBL" id="QDKG01000003">
    <property type="protein sequence ID" value="PVH25257.1"/>
    <property type="molecule type" value="Genomic_DNA"/>
</dbReference>
<organism evidence="1 2">
    <name type="scientific">Sphingobacterium corticibacter</name>
    <dbReference type="NCBI Taxonomy" id="2171749"/>
    <lineage>
        <taxon>Bacteria</taxon>
        <taxon>Pseudomonadati</taxon>
        <taxon>Bacteroidota</taxon>
        <taxon>Sphingobacteriia</taxon>
        <taxon>Sphingobacteriales</taxon>
        <taxon>Sphingobacteriaceae</taxon>
        <taxon>Sphingobacterium</taxon>
    </lineage>
</organism>
<evidence type="ECO:0000313" key="2">
    <source>
        <dbReference type="Proteomes" id="UP000245627"/>
    </source>
</evidence>
<evidence type="ECO:0000313" key="1">
    <source>
        <dbReference type="EMBL" id="PVH25257.1"/>
    </source>
</evidence>
<reference evidence="1 2" key="1">
    <citation type="submission" date="2018-04" db="EMBL/GenBank/DDBJ databases">
        <title>Sphingobacterium cortibacter sp. nov.</title>
        <authorList>
            <person name="Li Y."/>
        </authorList>
    </citation>
    <scope>NUCLEOTIDE SEQUENCE [LARGE SCALE GENOMIC DNA]</scope>
    <source>
        <strain evidence="1 2">2c-3</strain>
    </source>
</reference>
<dbReference type="Proteomes" id="UP000245627">
    <property type="component" value="Unassembled WGS sequence"/>
</dbReference>
<comment type="caution">
    <text evidence="1">The sequence shown here is derived from an EMBL/GenBank/DDBJ whole genome shotgun (WGS) entry which is preliminary data.</text>
</comment>
<name>A0A2T8HII0_9SPHI</name>
<dbReference type="AlphaFoldDB" id="A0A2T8HII0"/>
<accession>A0A2T8HII0</accession>
<proteinExistence type="predicted"/>
<keyword evidence="2" id="KW-1185">Reference proteome</keyword>
<gene>
    <name evidence="1" type="ORF">DC487_10065</name>
</gene>
<sequence>MLWANTLEDLRNKYTDVVADSELCKDLIDNLSDKKDLSSTERAYLGAIQTIWANHTKSPISKWKTFQRGKDNIEAAVKASPNNIEIRMLRYSVQSNCPKFLNYYDEMDADRDYIVENKAQIKSPALVKMYHGLFKST</sequence>
<protein>
    <submittedName>
        <fullName evidence="1">Uncharacterized protein</fullName>
    </submittedName>
</protein>